<organism evidence="1 2">
    <name type="scientific">Cryomyces minteri</name>
    <dbReference type="NCBI Taxonomy" id="331657"/>
    <lineage>
        <taxon>Eukaryota</taxon>
        <taxon>Fungi</taxon>
        <taxon>Dikarya</taxon>
        <taxon>Ascomycota</taxon>
        <taxon>Pezizomycotina</taxon>
        <taxon>Dothideomycetes</taxon>
        <taxon>Dothideomycetes incertae sedis</taxon>
        <taxon>Cryomyces</taxon>
    </lineage>
</organism>
<dbReference type="Proteomes" id="UP000308768">
    <property type="component" value="Unassembled WGS sequence"/>
</dbReference>
<comment type="caution">
    <text evidence="1">The sequence shown here is derived from an EMBL/GenBank/DDBJ whole genome shotgun (WGS) entry which is preliminary data.</text>
</comment>
<dbReference type="EMBL" id="NAJN01002011">
    <property type="protein sequence ID" value="TKA58970.1"/>
    <property type="molecule type" value="Genomic_DNA"/>
</dbReference>
<evidence type="ECO:0000313" key="1">
    <source>
        <dbReference type="EMBL" id="TKA58970.1"/>
    </source>
</evidence>
<gene>
    <name evidence="1" type="ORF">B0A49_11244</name>
</gene>
<dbReference type="OrthoDB" id="4387771at2759"/>
<dbReference type="AlphaFoldDB" id="A0A4U0W8V1"/>
<sequence length="169" mass="19393">MLSFRSFDVDYLTHIFRFPRLPPESEQAVVLTFPFRARANGNLRFPVVLTMSKVLKSFGDWFLRTGAYKKLFKVQAPGNRIAPPKTDKNDERHQLRLDAGEVVDGIKTVYLQVNSQASNKTLKEWVGKNGTHENLAADSIDMNTPEQEQEKAFDEMMTRMKSKAKDKLK</sequence>
<accession>A0A4U0W8V1</accession>
<keyword evidence="2" id="KW-1185">Reference proteome</keyword>
<name>A0A4U0W8V1_9PEZI</name>
<reference evidence="1 2" key="1">
    <citation type="submission" date="2017-03" db="EMBL/GenBank/DDBJ databases">
        <title>Genomes of endolithic fungi from Antarctica.</title>
        <authorList>
            <person name="Coleine C."/>
            <person name="Masonjones S."/>
            <person name="Stajich J.E."/>
        </authorList>
    </citation>
    <scope>NUCLEOTIDE SEQUENCE [LARGE SCALE GENOMIC DNA]</scope>
    <source>
        <strain evidence="1 2">CCFEE 5187</strain>
    </source>
</reference>
<proteinExistence type="predicted"/>
<protein>
    <submittedName>
        <fullName evidence="1">Uncharacterized protein</fullName>
    </submittedName>
</protein>
<evidence type="ECO:0000313" key="2">
    <source>
        <dbReference type="Proteomes" id="UP000308768"/>
    </source>
</evidence>